<name>A0A7W7ESR4_9SPHN</name>
<dbReference type="InterPro" id="IPR029016">
    <property type="entry name" value="GAF-like_dom_sf"/>
</dbReference>
<dbReference type="SUPFAM" id="SSF46785">
    <property type="entry name" value="Winged helix' DNA-binding domain"/>
    <property type="match status" value="1"/>
</dbReference>
<dbReference type="PROSITE" id="PS51078">
    <property type="entry name" value="ICLR_ED"/>
    <property type="match status" value="1"/>
</dbReference>
<keyword evidence="1" id="KW-0805">Transcription regulation</keyword>
<evidence type="ECO:0000313" key="6">
    <source>
        <dbReference type="EMBL" id="MBB4612467.1"/>
    </source>
</evidence>
<dbReference type="InterPro" id="IPR005471">
    <property type="entry name" value="Tscrpt_reg_IclR_N"/>
</dbReference>
<organism evidence="6 7">
    <name type="scientific">Novosphingobium taihuense</name>
    <dbReference type="NCBI Taxonomy" id="260085"/>
    <lineage>
        <taxon>Bacteria</taxon>
        <taxon>Pseudomonadati</taxon>
        <taxon>Pseudomonadota</taxon>
        <taxon>Alphaproteobacteria</taxon>
        <taxon>Sphingomonadales</taxon>
        <taxon>Sphingomonadaceae</taxon>
        <taxon>Novosphingobium</taxon>
    </lineage>
</organism>
<evidence type="ECO:0000256" key="3">
    <source>
        <dbReference type="ARBA" id="ARBA00023163"/>
    </source>
</evidence>
<proteinExistence type="predicted"/>
<dbReference type="GO" id="GO:0045892">
    <property type="term" value="P:negative regulation of DNA-templated transcription"/>
    <property type="evidence" value="ECO:0007669"/>
    <property type="project" value="TreeGrafter"/>
</dbReference>
<dbReference type="PROSITE" id="PS51077">
    <property type="entry name" value="HTH_ICLR"/>
    <property type="match status" value="1"/>
</dbReference>
<dbReference type="PANTHER" id="PTHR30136:SF35">
    <property type="entry name" value="HTH-TYPE TRANSCRIPTIONAL REGULATOR RV1719"/>
    <property type="match status" value="1"/>
</dbReference>
<dbReference type="InterPro" id="IPR050707">
    <property type="entry name" value="HTH_MetabolicPath_Reg"/>
</dbReference>
<evidence type="ECO:0000256" key="1">
    <source>
        <dbReference type="ARBA" id="ARBA00023015"/>
    </source>
</evidence>
<keyword evidence="3" id="KW-0804">Transcription</keyword>
<dbReference type="Gene3D" id="3.30.450.40">
    <property type="match status" value="1"/>
</dbReference>
<evidence type="ECO:0000313" key="7">
    <source>
        <dbReference type="Proteomes" id="UP000538566"/>
    </source>
</evidence>
<dbReference type="RefSeq" id="WP_144901541.1">
    <property type="nucleotide sequence ID" value="NZ_JACHOA010000001.1"/>
</dbReference>
<feature type="domain" description="HTH iclR-type" evidence="4">
    <location>
        <begin position="10"/>
        <end position="70"/>
    </location>
</feature>
<dbReference type="OrthoDB" id="9807558at2"/>
<accession>A0A7W7ESR4</accession>
<dbReference type="Pfam" id="PF09339">
    <property type="entry name" value="HTH_IclR"/>
    <property type="match status" value="1"/>
</dbReference>
<feature type="domain" description="IclR-ED" evidence="5">
    <location>
        <begin position="58"/>
        <end position="249"/>
    </location>
</feature>
<evidence type="ECO:0000259" key="4">
    <source>
        <dbReference type="PROSITE" id="PS51077"/>
    </source>
</evidence>
<dbReference type="Pfam" id="PF01614">
    <property type="entry name" value="IclR_C"/>
    <property type="match status" value="1"/>
</dbReference>
<dbReference type="EMBL" id="JACHOA010000001">
    <property type="protein sequence ID" value="MBB4612467.1"/>
    <property type="molecule type" value="Genomic_DNA"/>
</dbReference>
<dbReference type="GO" id="GO:0003700">
    <property type="term" value="F:DNA-binding transcription factor activity"/>
    <property type="evidence" value="ECO:0007669"/>
    <property type="project" value="TreeGrafter"/>
</dbReference>
<evidence type="ECO:0000259" key="5">
    <source>
        <dbReference type="PROSITE" id="PS51078"/>
    </source>
</evidence>
<dbReference type="InterPro" id="IPR036390">
    <property type="entry name" value="WH_DNA-bd_sf"/>
</dbReference>
<evidence type="ECO:0000256" key="2">
    <source>
        <dbReference type="ARBA" id="ARBA00023125"/>
    </source>
</evidence>
<dbReference type="PANTHER" id="PTHR30136">
    <property type="entry name" value="HELIX-TURN-HELIX TRANSCRIPTIONAL REGULATOR, ICLR FAMILY"/>
    <property type="match status" value="1"/>
</dbReference>
<dbReference type="SUPFAM" id="SSF55781">
    <property type="entry name" value="GAF domain-like"/>
    <property type="match status" value="1"/>
</dbReference>
<dbReference type="Gene3D" id="1.10.10.10">
    <property type="entry name" value="Winged helix-like DNA-binding domain superfamily/Winged helix DNA-binding domain"/>
    <property type="match status" value="1"/>
</dbReference>
<comment type="caution">
    <text evidence="6">The sequence shown here is derived from an EMBL/GenBank/DDBJ whole genome shotgun (WGS) entry which is preliminary data.</text>
</comment>
<dbReference type="AlphaFoldDB" id="A0A7W7ESR4"/>
<dbReference type="InterPro" id="IPR036388">
    <property type="entry name" value="WH-like_DNA-bd_sf"/>
</dbReference>
<dbReference type="InterPro" id="IPR014757">
    <property type="entry name" value="Tscrpt_reg_IclR_C"/>
</dbReference>
<sequence>MNAPAASNPVKSAMRTLDVIEYVVANRQGAVAQEIASALAIPVSSLSYLLATLTERGYLTREGRRYLPGPGLQRLRAPDAALTLEDRVAPLVRALRSELNETSSFMVRRGWEVEALVTEASDQALRYAVDPGTRRPLHALAAGKIMAAWLPPAEMARYFAETDRTRFTPQTRVTEAELRADFAQIMATGFSLAREEATPGICGMAVPVWIDEQLAGAFSVAVPAVRFNEALAERIRQLLLRTASALGDR</sequence>
<gene>
    <name evidence="6" type="ORF">GGR37_000713</name>
</gene>
<protein>
    <submittedName>
        <fullName evidence="6">IclR family acetate operon transcriptional repressor</fullName>
    </submittedName>
</protein>
<dbReference type="Proteomes" id="UP000538566">
    <property type="component" value="Unassembled WGS sequence"/>
</dbReference>
<keyword evidence="2" id="KW-0238">DNA-binding</keyword>
<reference evidence="6 7" key="1">
    <citation type="submission" date="2020-08" db="EMBL/GenBank/DDBJ databases">
        <title>Genomic Encyclopedia of Type Strains, Phase IV (KMG-IV): sequencing the most valuable type-strain genomes for metagenomic binning, comparative biology and taxonomic classification.</title>
        <authorList>
            <person name="Goeker M."/>
        </authorList>
    </citation>
    <scope>NUCLEOTIDE SEQUENCE [LARGE SCALE GENOMIC DNA]</scope>
    <source>
        <strain evidence="6 7">DSM 17507</strain>
    </source>
</reference>
<keyword evidence="7" id="KW-1185">Reference proteome</keyword>
<dbReference type="GO" id="GO:0003677">
    <property type="term" value="F:DNA binding"/>
    <property type="evidence" value="ECO:0007669"/>
    <property type="project" value="UniProtKB-KW"/>
</dbReference>